<dbReference type="PROSITE" id="PS50931">
    <property type="entry name" value="HTH_LYSR"/>
    <property type="match status" value="1"/>
</dbReference>
<dbReference type="InterPro" id="IPR036390">
    <property type="entry name" value="WH_DNA-bd_sf"/>
</dbReference>
<dbReference type="Pfam" id="PF00126">
    <property type="entry name" value="HTH_1"/>
    <property type="match status" value="1"/>
</dbReference>
<dbReference type="GO" id="GO:0003700">
    <property type="term" value="F:DNA-binding transcription factor activity"/>
    <property type="evidence" value="ECO:0007669"/>
    <property type="project" value="InterPro"/>
</dbReference>
<name>A0A7G9RPG8_9BURK</name>
<dbReference type="AlphaFoldDB" id="A0A7G9RPG8"/>
<evidence type="ECO:0000256" key="4">
    <source>
        <dbReference type="ARBA" id="ARBA00023163"/>
    </source>
</evidence>
<protein>
    <submittedName>
        <fullName evidence="6">Transcriptional regulator GcvA</fullName>
    </submittedName>
</protein>
<sequence>MQLPPLGSIRFFEATARLLSVKLAAEELHVTPGAVTQQVHKLEEFLGCALFERRSRALSLTEAGRTYFAACQESLGVLDRATSKITASRQVILVSCTPTFAAQWLVPRLQQFLGTAPEVDVHVSTTHRKVDLAREGVHFAVRHGLGSYPGLVSRLLLDDDLIPVCGPRLIAPRRSAAQADITSERLLHDSRRDDWQLWAQAAGMHELDANQGVVFVDSNATIEAAVAGHGVALVRRSLVEAELASRRLIAIKAPPLRATLAYYLVYREQTLEQPAMQKFFDWITWLASTHRPRADTAP</sequence>
<feature type="domain" description="HTH lysR-type" evidence="5">
    <location>
        <begin position="4"/>
        <end position="61"/>
    </location>
</feature>
<proteinExistence type="inferred from homology"/>
<gene>
    <name evidence="6" type="primary">gcvA</name>
    <name evidence="6" type="ORF">H9K76_00885</name>
</gene>
<keyword evidence="7" id="KW-1185">Reference proteome</keyword>
<dbReference type="InterPro" id="IPR058163">
    <property type="entry name" value="LysR-type_TF_proteobact-type"/>
</dbReference>
<dbReference type="Proteomes" id="UP000515811">
    <property type="component" value="Chromosome"/>
</dbReference>
<evidence type="ECO:0000256" key="3">
    <source>
        <dbReference type="ARBA" id="ARBA00023125"/>
    </source>
</evidence>
<dbReference type="EMBL" id="CP060714">
    <property type="protein sequence ID" value="QNN57493.1"/>
    <property type="molecule type" value="Genomic_DNA"/>
</dbReference>
<evidence type="ECO:0000256" key="1">
    <source>
        <dbReference type="ARBA" id="ARBA00009437"/>
    </source>
</evidence>
<comment type="similarity">
    <text evidence="1">Belongs to the LysR transcriptional regulatory family.</text>
</comment>
<dbReference type="RefSeq" id="WP_187597742.1">
    <property type="nucleotide sequence ID" value="NZ_CP060714.1"/>
</dbReference>
<dbReference type="CDD" id="cd08432">
    <property type="entry name" value="PBP2_GcdR_TrpI_HvrB_AmpR_like"/>
    <property type="match status" value="1"/>
</dbReference>
<dbReference type="PANTHER" id="PTHR30537">
    <property type="entry name" value="HTH-TYPE TRANSCRIPTIONAL REGULATOR"/>
    <property type="match status" value="1"/>
</dbReference>
<evidence type="ECO:0000313" key="6">
    <source>
        <dbReference type="EMBL" id="QNN57493.1"/>
    </source>
</evidence>
<keyword evidence="2" id="KW-0805">Transcription regulation</keyword>
<dbReference type="InterPro" id="IPR036388">
    <property type="entry name" value="WH-like_DNA-bd_sf"/>
</dbReference>
<dbReference type="NCBIfam" id="NF008352">
    <property type="entry name" value="PRK11139.1"/>
    <property type="match status" value="1"/>
</dbReference>
<reference evidence="6 7" key="1">
    <citation type="submission" date="2020-08" db="EMBL/GenBank/DDBJ databases">
        <title>Genome sequence of Diaphorobacter ruginosibacter DSM 27467T.</title>
        <authorList>
            <person name="Hyun D.-W."/>
            <person name="Bae J.-W."/>
        </authorList>
    </citation>
    <scope>NUCLEOTIDE SEQUENCE [LARGE SCALE GENOMIC DNA]</scope>
    <source>
        <strain evidence="6 7">DSM 27467</strain>
    </source>
</reference>
<dbReference type="Pfam" id="PF03466">
    <property type="entry name" value="LysR_substrate"/>
    <property type="match status" value="1"/>
</dbReference>
<dbReference type="InterPro" id="IPR000847">
    <property type="entry name" value="LysR_HTH_N"/>
</dbReference>
<dbReference type="KEGG" id="drg:H9K76_00885"/>
<dbReference type="PANTHER" id="PTHR30537:SF26">
    <property type="entry name" value="GLYCINE CLEAVAGE SYSTEM TRANSCRIPTIONAL ACTIVATOR"/>
    <property type="match status" value="1"/>
</dbReference>
<evidence type="ECO:0000313" key="7">
    <source>
        <dbReference type="Proteomes" id="UP000515811"/>
    </source>
</evidence>
<evidence type="ECO:0000259" key="5">
    <source>
        <dbReference type="PROSITE" id="PS50931"/>
    </source>
</evidence>
<organism evidence="6 7">
    <name type="scientific">Diaphorobacter ruginosibacter</name>
    <dbReference type="NCBI Taxonomy" id="1715720"/>
    <lineage>
        <taxon>Bacteria</taxon>
        <taxon>Pseudomonadati</taxon>
        <taxon>Pseudomonadota</taxon>
        <taxon>Betaproteobacteria</taxon>
        <taxon>Burkholderiales</taxon>
        <taxon>Comamonadaceae</taxon>
        <taxon>Diaphorobacter</taxon>
    </lineage>
</organism>
<dbReference type="SUPFAM" id="SSF46785">
    <property type="entry name" value="Winged helix' DNA-binding domain"/>
    <property type="match status" value="1"/>
</dbReference>
<accession>A0A7G9RPG8</accession>
<keyword evidence="3" id="KW-0238">DNA-binding</keyword>
<dbReference type="GO" id="GO:0043565">
    <property type="term" value="F:sequence-specific DNA binding"/>
    <property type="evidence" value="ECO:0007669"/>
    <property type="project" value="TreeGrafter"/>
</dbReference>
<dbReference type="SUPFAM" id="SSF53850">
    <property type="entry name" value="Periplasmic binding protein-like II"/>
    <property type="match status" value="1"/>
</dbReference>
<dbReference type="GO" id="GO:0006351">
    <property type="term" value="P:DNA-templated transcription"/>
    <property type="evidence" value="ECO:0007669"/>
    <property type="project" value="TreeGrafter"/>
</dbReference>
<dbReference type="PRINTS" id="PR00039">
    <property type="entry name" value="HTHLYSR"/>
</dbReference>
<evidence type="ECO:0000256" key="2">
    <source>
        <dbReference type="ARBA" id="ARBA00023015"/>
    </source>
</evidence>
<keyword evidence="4" id="KW-0804">Transcription</keyword>
<dbReference type="Gene3D" id="1.10.10.10">
    <property type="entry name" value="Winged helix-like DNA-binding domain superfamily/Winged helix DNA-binding domain"/>
    <property type="match status" value="1"/>
</dbReference>
<dbReference type="Gene3D" id="3.40.190.10">
    <property type="entry name" value="Periplasmic binding protein-like II"/>
    <property type="match status" value="2"/>
</dbReference>
<dbReference type="InterPro" id="IPR005119">
    <property type="entry name" value="LysR_subst-bd"/>
</dbReference>